<gene>
    <name evidence="2" type="ORF">ACFSUN_15495</name>
</gene>
<feature type="transmembrane region" description="Helical" evidence="1">
    <location>
        <begin position="96"/>
        <end position="113"/>
    </location>
</feature>
<dbReference type="EMBL" id="JBHUMX010000041">
    <property type="protein sequence ID" value="MFD2630191.1"/>
    <property type="molecule type" value="Genomic_DNA"/>
</dbReference>
<feature type="transmembrane region" description="Helical" evidence="1">
    <location>
        <begin position="32"/>
        <end position="50"/>
    </location>
</feature>
<keyword evidence="1" id="KW-0472">Membrane</keyword>
<feature type="transmembrane region" description="Helical" evidence="1">
    <location>
        <begin position="120"/>
        <end position="139"/>
    </location>
</feature>
<keyword evidence="1" id="KW-1133">Transmembrane helix</keyword>
<evidence type="ECO:0000256" key="1">
    <source>
        <dbReference type="SAM" id="Phobius"/>
    </source>
</evidence>
<evidence type="ECO:0000313" key="3">
    <source>
        <dbReference type="Proteomes" id="UP001597451"/>
    </source>
</evidence>
<name>A0ABW5Q3T2_9BACI</name>
<keyword evidence="1" id="KW-0812">Transmembrane</keyword>
<proteinExistence type="predicted"/>
<organism evidence="2 3">
    <name type="scientific">Oceanobacillus kapialis</name>
    <dbReference type="NCBI Taxonomy" id="481353"/>
    <lineage>
        <taxon>Bacteria</taxon>
        <taxon>Bacillati</taxon>
        <taxon>Bacillota</taxon>
        <taxon>Bacilli</taxon>
        <taxon>Bacillales</taxon>
        <taxon>Bacillaceae</taxon>
        <taxon>Oceanobacillus</taxon>
    </lineage>
</organism>
<dbReference type="Proteomes" id="UP001597451">
    <property type="component" value="Unassembled WGS sequence"/>
</dbReference>
<dbReference type="RefSeq" id="WP_379563168.1">
    <property type="nucleotide sequence ID" value="NZ_JBHUMX010000041.1"/>
</dbReference>
<keyword evidence="3" id="KW-1185">Reference proteome</keyword>
<comment type="caution">
    <text evidence="2">The sequence shown here is derived from an EMBL/GenBank/DDBJ whole genome shotgun (WGS) entry which is preliminary data.</text>
</comment>
<sequence>MRHITFILLVGSYLLALVINLMPSIKYPDASIGLLNMFVTIVFIVLLLVYAQKGSKFIRVFSILGGLSGLIVFIITSFEQDMIGNGVLDLISSIQYPFYVIFITPLFGGNMLINLTPGIFALLMTLVYGVGIVVGFNVYSKAE</sequence>
<protein>
    <submittedName>
        <fullName evidence="2">Uncharacterized protein</fullName>
    </submittedName>
</protein>
<evidence type="ECO:0000313" key="2">
    <source>
        <dbReference type="EMBL" id="MFD2630191.1"/>
    </source>
</evidence>
<reference evidence="3" key="1">
    <citation type="journal article" date="2019" name="Int. J. Syst. Evol. Microbiol.">
        <title>The Global Catalogue of Microorganisms (GCM) 10K type strain sequencing project: providing services to taxonomists for standard genome sequencing and annotation.</title>
        <authorList>
            <consortium name="The Broad Institute Genomics Platform"/>
            <consortium name="The Broad Institute Genome Sequencing Center for Infectious Disease"/>
            <person name="Wu L."/>
            <person name="Ma J."/>
        </authorList>
    </citation>
    <scope>NUCLEOTIDE SEQUENCE [LARGE SCALE GENOMIC DNA]</scope>
    <source>
        <strain evidence="3">TISTR 1858</strain>
    </source>
</reference>
<accession>A0ABW5Q3T2</accession>
<feature type="transmembrane region" description="Helical" evidence="1">
    <location>
        <begin position="57"/>
        <end position="76"/>
    </location>
</feature>